<comment type="similarity">
    <text evidence="1 4">Belongs to the pyrroline-5-carboxylate reductase family.</text>
</comment>
<evidence type="ECO:0000313" key="9">
    <source>
        <dbReference type="Proteomes" id="UP000005267"/>
    </source>
</evidence>
<dbReference type="HAMAP" id="MF_01925">
    <property type="entry name" value="P5C_reductase"/>
    <property type="match status" value="1"/>
</dbReference>
<feature type="transmembrane region" description="Helical" evidence="5">
    <location>
        <begin position="361"/>
        <end position="377"/>
    </location>
</feature>
<dbReference type="HAMAP" id="MF_02088">
    <property type="entry name" value="Q_prec_transport"/>
    <property type="match status" value="1"/>
</dbReference>
<dbReference type="GO" id="GO:0004735">
    <property type="term" value="F:pyrroline-5-carboxylate reductase activity"/>
    <property type="evidence" value="ECO:0007669"/>
    <property type="project" value="UniProtKB-UniRule"/>
</dbReference>
<evidence type="ECO:0000256" key="3">
    <source>
        <dbReference type="ARBA" id="ARBA00023002"/>
    </source>
</evidence>
<dbReference type="AlphaFoldDB" id="I3UBV3"/>
<dbReference type="FunFam" id="1.10.3730.10:FF:000001">
    <property type="entry name" value="Pyrroline-5-carboxylate reductase"/>
    <property type="match status" value="1"/>
</dbReference>
<reference evidence="8 9" key="1">
    <citation type="journal article" date="2011" name="J. Bacteriol.">
        <title>Whole-genome shotgun sequencing of the sulfur-oxidizing chemoautotroph Tetrathiobacter kashmirensis.</title>
        <authorList>
            <person name="Ghosh W."/>
            <person name="George A."/>
            <person name="Agarwal A."/>
            <person name="Raj P."/>
            <person name="Alam M."/>
            <person name="Pyne P."/>
            <person name="Das Gupta S.K."/>
        </authorList>
    </citation>
    <scope>NUCLEOTIDE SEQUENCE [LARGE SCALE GENOMIC DNA]</scope>
    <source>
        <strain evidence="8 9">WT001</strain>
    </source>
</reference>
<keyword evidence="5" id="KW-0997">Cell inner membrane</keyword>
<dbReference type="SUPFAM" id="SSF51735">
    <property type="entry name" value="NAD(P)-binding Rossmann-fold domains"/>
    <property type="match status" value="1"/>
</dbReference>
<dbReference type="PANTHER" id="PTHR11645:SF0">
    <property type="entry name" value="PYRROLINE-5-CARBOXYLATE REDUCTASE 3"/>
    <property type="match status" value="1"/>
</dbReference>
<dbReference type="GO" id="GO:0005886">
    <property type="term" value="C:plasma membrane"/>
    <property type="evidence" value="ECO:0007669"/>
    <property type="project" value="UniProtKB-SubCell"/>
</dbReference>
<evidence type="ECO:0000256" key="5">
    <source>
        <dbReference type="HAMAP-Rule" id="MF_02088"/>
    </source>
</evidence>
<dbReference type="InterPro" id="IPR008927">
    <property type="entry name" value="6-PGluconate_DH-like_C_sf"/>
</dbReference>
<sequence length="476" mass="51639">MKNSLTIAFIGGGNMAGAMLGGLLGNLCQPQDILVVDPNQETRSAWESKGVATAAAASEVLSQYKVWIYAVKPQVMQQAIHASHRFLQKDTLVISIAAGLTTTSLAGWLDQAEPASATRLIRCMPNTPALIRQGITGLYAMPDVPSSDRDLAQDVLSSIGEVVWVDNEAQLDAVTALSGSGPAYVFLFIESLIAGGISLGLSQEQAQRLALSTLKGASLLAAGSEDPPARLRENVTSPGGTTAAALNRFAQAILQDWYRRPCRRLMTALPKWHRSRPQPASPLKIQERNNMNTTRFEKMTIKQTLLAVAIMGLIIVSSNILVQPQFHINAWLTWGAITYPICFLVTDLLNRRFGPARARRVVSIGFIFAVLASYAVADSRIAIASGVAFLTAQLLDILVFDRLRDKSWWKAPFIAGWLAAIIDTFLFFGVAFAGTDVPWVTLATGDVGIKLIINAMLLAPFRVLMWNLGRPRSVQA</sequence>
<dbReference type="HOGENOM" id="CLU_573227_0_0_4"/>
<keyword evidence="5" id="KW-1133">Transmembrane helix</keyword>
<feature type="domain" description="Pyrroline-5-carboxylate reductase catalytic N-terminal" evidence="6">
    <location>
        <begin position="6"/>
        <end position="99"/>
    </location>
</feature>
<dbReference type="Gene3D" id="3.40.50.720">
    <property type="entry name" value="NAD(P)-binding Rossmann-like Domain"/>
    <property type="match status" value="1"/>
</dbReference>
<dbReference type="NCBIfam" id="TIGR00697">
    <property type="entry name" value="queuosine precursor transporter"/>
    <property type="match status" value="1"/>
</dbReference>
<evidence type="ECO:0000259" key="7">
    <source>
        <dbReference type="Pfam" id="PF14748"/>
    </source>
</evidence>
<dbReference type="InterPro" id="IPR003744">
    <property type="entry name" value="YhhQ"/>
</dbReference>
<dbReference type="UniPathway" id="UPA00098">
    <property type="reaction ID" value="UER00361"/>
</dbReference>
<dbReference type="SUPFAM" id="SSF48179">
    <property type="entry name" value="6-phosphogluconate dehydrogenase C-terminal domain-like"/>
    <property type="match status" value="1"/>
</dbReference>
<dbReference type="EC" id="1.5.1.2" evidence="4"/>
<dbReference type="GO" id="GO:0022857">
    <property type="term" value="F:transmembrane transporter activity"/>
    <property type="evidence" value="ECO:0007669"/>
    <property type="project" value="UniProtKB-UniRule"/>
</dbReference>
<evidence type="ECO:0000313" key="8">
    <source>
        <dbReference type="EMBL" id="AFK62491.1"/>
    </source>
</evidence>
<name>I3UBV3_ADVKW</name>
<dbReference type="GO" id="GO:0055129">
    <property type="term" value="P:L-proline biosynthetic process"/>
    <property type="evidence" value="ECO:0007669"/>
    <property type="project" value="UniProtKB-UniRule"/>
</dbReference>
<keyword evidence="4" id="KW-0641">Proline biosynthesis</keyword>
<dbReference type="Pfam" id="PF02592">
    <property type="entry name" value="Vut_1"/>
    <property type="match status" value="2"/>
</dbReference>
<dbReference type="Proteomes" id="UP000005267">
    <property type="component" value="Chromosome"/>
</dbReference>
<reference evidence="9" key="2">
    <citation type="journal article" date="2013" name="PLoS ONE">
        <title>Genome implosion elicits host-confinement in Alcaligenaceae: evidence from the comparative genomics of Tetrathiobacter kashmirensis, a pathogen in the making.</title>
        <authorList>
            <person name="Ghosh W."/>
            <person name="Alam M."/>
            <person name="Roy C."/>
            <person name="Pyne P."/>
            <person name="George A."/>
            <person name="Chakraborty R."/>
            <person name="Majumder S."/>
            <person name="Agarwal A."/>
            <person name="Chakraborty S."/>
            <person name="Majumdar S."/>
            <person name="Gupta S.K."/>
        </authorList>
    </citation>
    <scope>NUCLEOTIDE SEQUENCE [LARGE SCALE GENOMIC DNA]</scope>
    <source>
        <strain evidence="9">WT001</strain>
    </source>
</reference>
<comment type="function">
    <text evidence="5">Involved in the import of queuosine (Q) precursors, required for Q precursor salvage.</text>
</comment>
<dbReference type="InterPro" id="IPR028939">
    <property type="entry name" value="P5C_Rdtase_cat_N"/>
</dbReference>
<keyword evidence="5" id="KW-0813">Transport</keyword>
<keyword evidence="5" id="KW-0812">Transmembrane</keyword>
<dbReference type="InterPro" id="IPR000304">
    <property type="entry name" value="Pyrroline-COOH_reductase"/>
</dbReference>
<accession>I3UBV3</accession>
<dbReference type="InterPro" id="IPR029036">
    <property type="entry name" value="P5CR_dimer"/>
</dbReference>
<feature type="transmembrane region" description="Helical" evidence="5">
    <location>
        <begin position="383"/>
        <end position="401"/>
    </location>
</feature>
<evidence type="ECO:0000256" key="2">
    <source>
        <dbReference type="ARBA" id="ARBA00022857"/>
    </source>
</evidence>
<gene>
    <name evidence="4" type="primary">proC</name>
    <name evidence="8" type="ordered locus">TKWG_11425</name>
</gene>
<protein>
    <recommendedName>
        <fullName evidence="4 5">Multifunctional fusion protein</fullName>
    </recommendedName>
    <domain>
        <recommendedName>
            <fullName evidence="4">Pyrroline-5-carboxylate reductase</fullName>
            <shortName evidence="4">P5C reductase</shortName>
            <shortName evidence="4">P5CR</shortName>
            <ecNumber evidence="4">1.5.1.2</ecNumber>
        </recommendedName>
        <alternativeName>
            <fullName evidence="4">PCA reductase</fullName>
        </alternativeName>
    </domain>
    <domain>
        <recommendedName>
            <fullName evidence="5">Probable queuosine precursor transporter</fullName>
            <shortName evidence="5">Q precursor transporter</shortName>
        </recommendedName>
    </domain>
</protein>
<feature type="transmembrane region" description="Helical" evidence="5">
    <location>
        <begin position="413"/>
        <end position="435"/>
    </location>
</feature>
<dbReference type="Pfam" id="PF03807">
    <property type="entry name" value="F420_oxidored"/>
    <property type="match status" value="1"/>
</dbReference>
<dbReference type="NCBIfam" id="TIGR00112">
    <property type="entry name" value="proC"/>
    <property type="match status" value="1"/>
</dbReference>
<comment type="function">
    <text evidence="4">Catalyzes the reduction of 1-pyrroline-5-carboxylate (PCA) to L-proline.</text>
</comment>
<comment type="pathway">
    <text evidence="4">Amino-acid biosynthesis; L-proline biosynthesis; L-proline from L-glutamate 5-semialdehyde: step 1/1.</text>
</comment>
<comment type="catalytic activity">
    <reaction evidence="4">
        <text>L-proline + NAD(+) = (S)-1-pyrroline-5-carboxylate + NADH + 2 H(+)</text>
        <dbReference type="Rhea" id="RHEA:14105"/>
        <dbReference type="ChEBI" id="CHEBI:15378"/>
        <dbReference type="ChEBI" id="CHEBI:17388"/>
        <dbReference type="ChEBI" id="CHEBI:57540"/>
        <dbReference type="ChEBI" id="CHEBI:57945"/>
        <dbReference type="ChEBI" id="CHEBI:60039"/>
        <dbReference type="EC" id="1.5.1.2"/>
    </reaction>
</comment>
<comment type="subcellular location">
    <subcellularLocation>
        <location evidence="5">Cell inner membrane</location>
        <topology evidence="5">Multi-pass membrane protein</topology>
    </subcellularLocation>
    <subcellularLocation>
        <location evidence="4">Cytoplasm</location>
    </subcellularLocation>
</comment>
<feature type="domain" description="Pyrroline-5-carboxylate reductase dimerisation" evidence="7">
    <location>
        <begin position="168"/>
        <end position="256"/>
    </location>
</feature>
<keyword evidence="3 4" id="KW-0560">Oxidoreductase</keyword>
<keyword evidence="4" id="KW-0028">Amino-acid biosynthesis</keyword>
<feature type="transmembrane region" description="Helical" evidence="5">
    <location>
        <begin position="304"/>
        <end position="322"/>
    </location>
</feature>
<feature type="transmembrane region" description="Helical" evidence="5">
    <location>
        <begin position="328"/>
        <end position="349"/>
    </location>
</feature>
<organism evidence="8 9">
    <name type="scientific">Advenella kashmirensis (strain DSM 17095 / LMG 22695 / WT001)</name>
    <name type="common">Tetrathiobacter kashmirensis</name>
    <dbReference type="NCBI Taxonomy" id="1036672"/>
    <lineage>
        <taxon>Bacteria</taxon>
        <taxon>Pseudomonadati</taxon>
        <taxon>Pseudomonadota</taxon>
        <taxon>Betaproteobacteria</taxon>
        <taxon>Burkholderiales</taxon>
        <taxon>Alcaligenaceae</taxon>
    </lineage>
</organism>
<dbReference type="GO" id="GO:0005737">
    <property type="term" value="C:cytoplasm"/>
    <property type="evidence" value="ECO:0007669"/>
    <property type="project" value="UniProtKB-SubCell"/>
</dbReference>
<evidence type="ECO:0000256" key="1">
    <source>
        <dbReference type="ARBA" id="ARBA00005525"/>
    </source>
</evidence>
<dbReference type="Pfam" id="PF14748">
    <property type="entry name" value="P5CR_dimer"/>
    <property type="match status" value="1"/>
</dbReference>
<keyword evidence="9" id="KW-1185">Reference proteome</keyword>
<dbReference type="STRING" id="1036672.TKWG_11425"/>
<evidence type="ECO:0000259" key="6">
    <source>
        <dbReference type="Pfam" id="PF03807"/>
    </source>
</evidence>
<keyword evidence="5" id="KW-1003">Cell membrane</keyword>
<dbReference type="InterPro" id="IPR036291">
    <property type="entry name" value="NAD(P)-bd_dom_sf"/>
</dbReference>
<dbReference type="EMBL" id="CP003555">
    <property type="protein sequence ID" value="AFK62491.1"/>
    <property type="molecule type" value="Genomic_DNA"/>
</dbReference>
<keyword evidence="4" id="KW-0963">Cytoplasm</keyword>
<dbReference type="KEGG" id="aka:TKWG_11425"/>
<keyword evidence="5" id="KW-0472">Membrane</keyword>
<feature type="transmembrane region" description="Helical" evidence="5">
    <location>
        <begin position="447"/>
        <end position="465"/>
    </location>
</feature>
<evidence type="ECO:0000256" key="4">
    <source>
        <dbReference type="HAMAP-Rule" id="MF_01925"/>
    </source>
</evidence>
<proteinExistence type="inferred from homology"/>
<comment type="catalytic activity">
    <reaction evidence="4">
        <text>L-proline + NADP(+) = (S)-1-pyrroline-5-carboxylate + NADPH + 2 H(+)</text>
        <dbReference type="Rhea" id="RHEA:14109"/>
        <dbReference type="ChEBI" id="CHEBI:15378"/>
        <dbReference type="ChEBI" id="CHEBI:17388"/>
        <dbReference type="ChEBI" id="CHEBI:57783"/>
        <dbReference type="ChEBI" id="CHEBI:58349"/>
        <dbReference type="ChEBI" id="CHEBI:60039"/>
        <dbReference type="EC" id="1.5.1.2"/>
    </reaction>
</comment>
<keyword evidence="2 4" id="KW-0521">NADP</keyword>
<dbReference type="PANTHER" id="PTHR11645">
    <property type="entry name" value="PYRROLINE-5-CARBOXYLATE REDUCTASE"/>
    <property type="match status" value="1"/>
</dbReference>
<dbReference type="Gene3D" id="1.10.3730.10">
    <property type="entry name" value="ProC C-terminal domain-like"/>
    <property type="match status" value="1"/>
</dbReference>
<comment type="similarity">
    <text evidence="5">Belongs to the vitamin uptake transporter (VUT/ECF) (TC 2.A.88) family. Q precursor transporter subfamily.</text>
</comment>